<keyword evidence="4 5" id="KW-0539">Nucleus</keyword>
<dbReference type="RefSeq" id="XP_031416158.1">
    <property type="nucleotide sequence ID" value="XM_031560298.1"/>
</dbReference>
<dbReference type="Proteomes" id="UP000515152">
    <property type="component" value="Chromosome 22"/>
</dbReference>
<name>A0A6P8EJE4_CLUHA</name>
<dbReference type="PANTHER" id="PTHR24208:SF117">
    <property type="entry name" value="LIM_HOMEOBOX PROTEIN LHX8"/>
    <property type="match status" value="1"/>
</dbReference>
<evidence type="ECO:0000256" key="5">
    <source>
        <dbReference type="PROSITE-ProRule" id="PRU00108"/>
    </source>
</evidence>
<dbReference type="Pfam" id="PF00046">
    <property type="entry name" value="Homeodomain"/>
    <property type="match status" value="1"/>
</dbReference>
<dbReference type="AlphaFoldDB" id="A0A6P8EJE4"/>
<evidence type="ECO:0000256" key="4">
    <source>
        <dbReference type="ARBA" id="ARBA00023242"/>
    </source>
</evidence>
<evidence type="ECO:0000256" key="3">
    <source>
        <dbReference type="ARBA" id="ARBA00023155"/>
    </source>
</evidence>
<proteinExistence type="predicted"/>
<dbReference type="InterPro" id="IPR017970">
    <property type="entry name" value="Homeobox_CS"/>
</dbReference>
<keyword evidence="3 5" id="KW-0371">Homeobox</keyword>
<protein>
    <submittedName>
        <fullName evidence="9">LIM/homeobox protein Lhx8-like</fullName>
    </submittedName>
</protein>
<dbReference type="OrthoDB" id="125004at2759"/>
<keyword evidence="2 5" id="KW-0238">DNA-binding</keyword>
<evidence type="ECO:0000259" key="7">
    <source>
        <dbReference type="PROSITE" id="PS50071"/>
    </source>
</evidence>
<evidence type="ECO:0000256" key="1">
    <source>
        <dbReference type="ARBA" id="ARBA00004123"/>
    </source>
</evidence>
<dbReference type="InterPro" id="IPR050453">
    <property type="entry name" value="LIM_Homeobox_TF"/>
</dbReference>
<sequence length="136" mass="14979">MYAAVCLDDFQVMQAQFVQENNPDGQTLQKLAERTGLSRRVIQVWFQNCRARHKKHASPSHTSSGPLSVLQPARLSPPLADELPLSSYSSVGSPILTALHSYMDVGYPISSVQSPGASYYTNEYLDVHSPVDPMLS</sequence>
<dbReference type="KEGG" id="char:116218470"/>
<dbReference type="CDD" id="cd00086">
    <property type="entry name" value="homeodomain"/>
    <property type="match status" value="1"/>
</dbReference>
<dbReference type="GO" id="GO:0000981">
    <property type="term" value="F:DNA-binding transcription factor activity, RNA polymerase II-specific"/>
    <property type="evidence" value="ECO:0007669"/>
    <property type="project" value="InterPro"/>
</dbReference>
<evidence type="ECO:0000256" key="2">
    <source>
        <dbReference type="ARBA" id="ARBA00023125"/>
    </source>
</evidence>
<dbReference type="PANTHER" id="PTHR24208">
    <property type="entry name" value="LIM/HOMEOBOX PROTEIN LHX"/>
    <property type="match status" value="1"/>
</dbReference>
<reference evidence="9" key="1">
    <citation type="submission" date="2025-08" db="UniProtKB">
        <authorList>
            <consortium name="RefSeq"/>
        </authorList>
    </citation>
    <scope>IDENTIFICATION</scope>
</reference>
<evidence type="ECO:0000313" key="8">
    <source>
        <dbReference type="Proteomes" id="UP000515152"/>
    </source>
</evidence>
<gene>
    <name evidence="9" type="primary">LOC116218470</name>
</gene>
<keyword evidence="8" id="KW-1185">Reference proteome</keyword>
<dbReference type="Gene3D" id="1.10.10.60">
    <property type="entry name" value="Homeodomain-like"/>
    <property type="match status" value="1"/>
</dbReference>
<comment type="subcellular location">
    <subcellularLocation>
        <location evidence="1 5 6">Nucleus</location>
    </subcellularLocation>
</comment>
<organism evidence="8 9">
    <name type="scientific">Clupea harengus</name>
    <name type="common">Atlantic herring</name>
    <dbReference type="NCBI Taxonomy" id="7950"/>
    <lineage>
        <taxon>Eukaryota</taxon>
        <taxon>Metazoa</taxon>
        <taxon>Chordata</taxon>
        <taxon>Craniata</taxon>
        <taxon>Vertebrata</taxon>
        <taxon>Euteleostomi</taxon>
        <taxon>Actinopterygii</taxon>
        <taxon>Neopterygii</taxon>
        <taxon>Teleostei</taxon>
        <taxon>Clupei</taxon>
        <taxon>Clupeiformes</taxon>
        <taxon>Clupeoidei</taxon>
        <taxon>Clupeidae</taxon>
        <taxon>Clupea</taxon>
    </lineage>
</organism>
<feature type="domain" description="Homeobox" evidence="7">
    <location>
        <begin position="11"/>
        <end position="56"/>
    </location>
</feature>
<dbReference type="InterPro" id="IPR009057">
    <property type="entry name" value="Homeodomain-like_sf"/>
</dbReference>
<dbReference type="GeneID" id="116218470"/>
<accession>A0A6P8EJE4</accession>
<dbReference type="SMART" id="SM00389">
    <property type="entry name" value="HOX"/>
    <property type="match status" value="1"/>
</dbReference>
<dbReference type="GO" id="GO:0021884">
    <property type="term" value="P:forebrain neuron development"/>
    <property type="evidence" value="ECO:0007669"/>
    <property type="project" value="TreeGrafter"/>
</dbReference>
<dbReference type="PROSITE" id="PS50071">
    <property type="entry name" value="HOMEOBOX_2"/>
    <property type="match status" value="1"/>
</dbReference>
<dbReference type="SUPFAM" id="SSF46689">
    <property type="entry name" value="Homeodomain-like"/>
    <property type="match status" value="1"/>
</dbReference>
<evidence type="ECO:0000313" key="9">
    <source>
        <dbReference type="RefSeq" id="XP_031416158.1"/>
    </source>
</evidence>
<dbReference type="GO" id="GO:0005634">
    <property type="term" value="C:nucleus"/>
    <property type="evidence" value="ECO:0007669"/>
    <property type="project" value="UniProtKB-SubCell"/>
</dbReference>
<dbReference type="InterPro" id="IPR001356">
    <property type="entry name" value="HD"/>
</dbReference>
<dbReference type="GO" id="GO:0000977">
    <property type="term" value="F:RNA polymerase II transcription regulatory region sequence-specific DNA binding"/>
    <property type="evidence" value="ECO:0007669"/>
    <property type="project" value="TreeGrafter"/>
</dbReference>
<dbReference type="PROSITE" id="PS00027">
    <property type="entry name" value="HOMEOBOX_1"/>
    <property type="match status" value="1"/>
</dbReference>
<feature type="DNA-binding region" description="Homeobox" evidence="5">
    <location>
        <begin position="13"/>
        <end position="57"/>
    </location>
</feature>
<evidence type="ECO:0000256" key="6">
    <source>
        <dbReference type="RuleBase" id="RU000682"/>
    </source>
</evidence>